<accession>A0A822EU29</accession>
<evidence type="ECO:0000313" key="5">
    <source>
        <dbReference type="Proteomes" id="UP000663873"/>
    </source>
</evidence>
<dbReference type="Proteomes" id="UP000663873">
    <property type="component" value="Unassembled WGS sequence"/>
</dbReference>
<organism evidence="2 4">
    <name type="scientific">Rotaria socialis</name>
    <dbReference type="NCBI Taxonomy" id="392032"/>
    <lineage>
        <taxon>Eukaryota</taxon>
        <taxon>Metazoa</taxon>
        <taxon>Spiralia</taxon>
        <taxon>Gnathifera</taxon>
        <taxon>Rotifera</taxon>
        <taxon>Eurotatoria</taxon>
        <taxon>Bdelloidea</taxon>
        <taxon>Philodinida</taxon>
        <taxon>Philodinidae</taxon>
        <taxon>Rotaria</taxon>
    </lineage>
</organism>
<feature type="non-terminal residue" evidence="2">
    <location>
        <position position="1"/>
    </location>
</feature>
<evidence type="ECO:0000313" key="1">
    <source>
        <dbReference type="EMBL" id="CAF4932104.1"/>
    </source>
</evidence>
<sequence>VFYRGYEIYRQQIVINNSYSPLNVNIVIPQLAYIHYINRPIQLLSPFITNIV</sequence>
<evidence type="ECO:0000313" key="4">
    <source>
        <dbReference type="Proteomes" id="UP000663848"/>
    </source>
</evidence>
<comment type="caution">
    <text evidence="2">The sequence shown here is derived from an EMBL/GenBank/DDBJ whole genome shotgun (WGS) entry which is preliminary data.</text>
</comment>
<dbReference type="EMBL" id="CAJOBP010086345">
    <property type="protein sequence ID" value="CAF4932104.1"/>
    <property type="molecule type" value="Genomic_DNA"/>
</dbReference>
<dbReference type="Proteomes" id="UP000663848">
    <property type="component" value="Unassembled WGS sequence"/>
</dbReference>
<dbReference type="EMBL" id="CAJOBR010075795">
    <property type="protein sequence ID" value="CAF5111634.1"/>
    <property type="molecule type" value="Genomic_DNA"/>
</dbReference>
<name>A0A822EU29_9BILA</name>
<evidence type="ECO:0000313" key="2">
    <source>
        <dbReference type="EMBL" id="CAF5111634.1"/>
    </source>
</evidence>
<dbReference type="EMBL" id="CAJOBR010080191">
    <property type="protein sequence ID" value="CAF5121427.1"/>
    <property type="molecule type" value="Genomic_DNA"/>
</dbReference>
<keyword evidence="5" id="KW-1185">Reference proteome</keyword>
<evidence type="ECO:0000313" key="3">
    <source>
        <dbReference type="EMBL" id="CAF5121427.1"/>
    </source>
</evidence>
<protein>
    <submittedName>
        <fullName evidence="2">Uncharacterized protein</fullName>
    </submittedName>
</protein>
<gene>
    <name evidence="2" type="ORF">QYT958_LOCUS45474</name>
    <name evidence="3" type="ORF">QYT958_LOCUS46083</name>
    <name evidence="1" type="ORF">UJA718_LOCUS46916</name>
</gene>
<reference evidence="2" key="1">
    <citation type="submission" date="2021-02" db="EMBL/GenBank/DDBJ databases">
        <authorList>
            <person name="Nowell W R."/>
        </authorList>
    </citation>
    <scope>NUCLEOTIDE SEQUENCE</scope>
</reference>
<dbReference type="AlphaFoldDB" id="A0A822EU29"/>
<proteinExistence type="predicted"/>